<reference evidence="4" key="1">
    <citation type="submission" date="2020-06" db="EMBL/GenBank/DDBJ databases">
        <title>A chromosome-scale genome assembly of Talaromyces rugulosus W13939.</title>
        <authorList>
            <person name="Wang B."/>
            <person name="Guo L."/>
            <person name="Ye K."/>
            <person name="Wang L."/>
        </authorList>
    </citation>
    <scope>NUCLEOTIDE SEQUENCE [LARGE SCALE GENOMIC DNA]</scope>
    <source>
        <strain evidence="4">W13939</strain>
    </source>
</reference>
<evidence type="ECO:0000313" key="4">
    <source>
        <dbReference type="Proteomes" id="UP000509510"/>
    </source>
</evidence>
<evidence type="ECO:0000256" key="2">
    <source>
        <dbReference type="SAM" id="Phobius"/>
    </source>
</evidence>
<dbReference type="OrthoDB" id="4173102at2759"/>
<dbReference type="Proteomes" id="UP000509510">
    <property type="component" value="Chromosome VI"/>
</dbReference>
<keyword evidence="2" id="KW-1133">Transmembrane helix</keyword>
<feature type="compositionally biased region" description="Low complexity" evidence="1">
    <location>
        <begin position="52"/>
        <end position="67"/>
    </location>
</feature>
<dbReference type="KEGG" id="trg:TRUGW13939_10469"/>
<proteinExistence type="predicted"/>
<sequence>MAARIPRLARLLSLQNPIQHSFTRQDQTFLRKSIISSVSASPRIKISPRSYSTQPPSSDKTTPKSSKNATEHNNNNDMPDVLSGLKSIKMSRATKLVVYTALTIMATVESVFWIKVLWAKFGPAQKELEDGQN</sequence>
<evidence type="ECO:0000256" key="1">
    <source>
        <dbReference type="SAM" id="MobiDB-lite"/>
    </source>
</evidence>
<feature type="region of interest" description="Disordered" evidence="1">
    <location>
        <begin position="45"/>
        <end position="82"/>
    </location>
</feature>
<accession>A0A7H8RA37</accession>
<name>A0A7H8RA37_TALRU</name>
<gene>
    <name evidence="3" type="ORF">TRUGW13939_10469</name>
</gene>
<keyword evidence="2" id="KW-0472">Membrane</keyword>
<dbReference type="RefSeq" id="XP_035349474.1">
    <property type="nucleotide sequence ID" value="XM_035493581.1"/>
</dbReference>
<dbReference type="EMBL" id="CP055903">
    <property type="protein sequence ID" value="QKX63300.1"/>
    <property type="molecule type" value="Genomic_DNA"/>
</dbReference>
<feature type="transmembrane region" description="Helical" evidence="2">
    <location>
        <begin position="96"/>
        <end position="118"/>
    </location>
</feature>
<organism evidence="3 4">
    <name type="scientific">Talaromyces rugulosus</name>
    <name type="common">Penicillium rugulosum</name>
    <dbReference type="NCBI Taxonomy" id="121627"/>
    <lineage>
        <taxon>Eukaryota</taxon>
        <taxon>Fungi</taxon>
        <taxon>Dikarya</taxon>
        <taxon>Ascomycota</taxon>
        <taxon>Pezizomycotina</taxon>
        <taxon>Eurotiomycetes</taxon>
        <taxon>Eurotiomycetidae</taxon>
        <taxon>Eurotiales</taxon>
        <taxon>Trichocomaceae</taxon>
        <taxon>Talaromyces</taxon>
        <taxon>Talaromyces sect. Islandici</taxon>
    </lineage>
</organism>
<protein>
    <submittedName>
        <fullName evidence="3">Uncharacterized protein</fullName>
    </submittedName>
</protein>
<keyword evidence="4" id="KW-1185">Reference proteome</keyword>
<keyword evidence="2" id="KW-0812">Transmembrane</keyword>
<dbReference type="GeneID" id="55997949"/>
<evidence type="ECO:0000313" key="3">
    <source>
        <dbReference type="EMBL" id="QKX63300.1"/>
    </source>
</evidence>
<dbReference type="AlphaFoldDB" id="A0A7H8RA37"/>